<gene>
    <name evidence="1" type="ORF">APLA_LOCUS4590</name>
</gene>
<proteinExistence type="predicted"/>
<comment type="caution">
    <text evidence="1">The sequence shown here is derived from an EMBL/GenBank/DDBJ whole genome shotgun (WGS) entry which is preliminary data.</text>
</comment>
<evidence type="ECO:0000313" key="1">
    <source>
        <dbReference type="EMBL" id="CAB3231729.1"/>
    </source>
</evidence>
<keyword evidence="2" id="KW-1185">Reference proteome</keyword>
<dbReference type="OrthoDB" id="10340905at2759"/>
<dbReference type="Proteomes" id="UP000494106">
    <property type="component" value="Unassembled WGS sequence"/>
</dbReference>
<protein>
    <submittedName>
        <fullName evidence="1">Uncharacterized protein</fullName>
    </submittedName>
</protein>
<evidence type="ECO:0000313" key="2">
    <source>
        <dbReference type="Proteomes" id="UP000494106"/>
    </source>
</evidence>
<reference evidence="1 2" key="1">
    <citation type="submission" date="2020-04" db="EMBL/GenBank/DDBJ databases">
        <authorList>
            <person name="Wallbank WR R."/>
            <person name="Pardo Diaz C."/>
            <person name="Kozak K."/>
            <person name="Martin S."/>
            <person name="Jiggins C."/>
            <person name="Moest M."/>
            <person name="Warren A I."/>
            <person name="Byers J.R.P. K."/>
            <person name="Montejo-Kovacevich G."/>
            <person name="Yen C E."/>
        </authorList>
    </citation>
    <scope>NUCLEOTIDE SEQUENCE [LARGE SCALE GENOMIC DNA]</scope>
</reference>
<dbReference type="AlphaFoldDB" id="A0A8S0ZH52"/>
<dbReference type="EMBL" id="CADEBC010000473">
    <property type="protein sequence ID" value="CAB3231729.1"/>
    <property type="molecule type" value="Genomic_DNA"/>
</dbReference>
<accession>A0A8S0ZH52</accession>
<name>A0A8S0ZH52_ARCPL</name>
<sequence length="86" mass="10554">MPRIVEGYEHGLFDVYRVENRHVNLMYDWHGFDYRNLFDDGYRFDNWNMFDHRNGFDVVMVYCMNVIRYVNSQAAKKERCLNFVSL</sequence>
<organism evidence="1 2">
    <name type="scientific">Arctia plantaginis</name>
    <name type="common">Wood tiger moth</name>
    <name type="synonym">Phalaena plantaginis</name>
    <dbReference type="NCBI Taxonomy" id="874455"/>
    <lineage>
        <taxon>Eukaryota</taxon>
        <taxon>Metazoa</taxon>
        <taxon>Ecdysozoa</taxon>
        <taxon>Arthropoda</taxon>
        <taxon>Hexapoda</taxon>
        <taxon>Insecta</taxon>
        <taxon>Pterygota</taxon>
        <taxon>Neoptera</taxon>
        <taxon>Endopterygota</taxon>
        <taxon>Lepidoptera</taxon>
        <taxon>Glossata</taxon>
        <taxon>Ditrysia</taxon>
        <taxon>Noctuoidea</taxon>
        <taxon>Erebidae</taxon>
        <taxon>Arctiinae</taxon>
        <taxon>Arctia</taxon>
    </lineage>
</organism>